<organism evidence="1 2">
    <name type="scientific">Liquidambar formosana</name>
    <name type="common">Formosan gum</name>
    <dbReference type="NCBI Taxonomy" id="63359"/>
    <lineage>
        <taxon>Eukaryota</taxon>
        <taxon>Viridiplantae</taxon>
        <taxon>Streptophyta</taxon>
        <taxon>Embryophyta</taxon>
        <taxon>Tracheophyta</taxon>
        <taxon>Spermatophyta</taxon>
        <taxon>Magnoliopsida</taxon>
        <taxon>eudicotyledons</taxon>
        <taxon>Gunneridae</taxon>
        <taxon>Pentapetalae</taxon>
        <taxon>Saxifragales</taxon>
        <taxon>Altingiaceae</taxon>
        <taxon>Liquidambar</taxon>
    </lineage>
</organism>
<name>A0AAP0RT90_LIQFO</name>
<evidence type="ECO:0000313" key="1">
    <source>
        <dbReference type="EMBL" id="KAK9284211.1"/>
    </source>
</evidence>
<dbReference type="AlphaFoldDB" id="A0AAP0RT90"/>
<reference evidence="1 2" key="1">
    <citation type="journal article" date="2024" name="Plant J.">
        <title>Genome sequences and population genomics reveal climatic adaptation and genomic divergence between two closely related sweetgum species.</title>
        <authorList>
            <person name="Xu W.Q."/>
            <person name="Ren C.Q."/>
            <person name="Zhang X.Y."/>
            <person name="Comes H.P."/>
            <person name="Liu X.H."/>
            <person name="Li Y.G."/>
            <person name="Kettle C.J."/>
            <person name="Jalonen R."/>
            <person name="Gaisberger H."/>
            <person name="Ma Y.Z."/>
            <person name="Qiu Y.X."/>
        </authorList>
    </citation>
    <scope>NUCLEOTIDE SEQUENCE [LARGE SCALE GENOMIC DNA]</scope>
    <source>
        <strain evidence="1">Hangzhou</strain>
    </source>
</reference>
<keyword evidence="2" id="KW-1185">Reference proteome</keyword>
<accession>A0AAP0RT90</accession>
<sequence length="149" mass="16681">MGSGLWHMLHVTNASDYGVSLQILRSVVLSLMPISSQFDLDGPVTGSVSIWSPHFFWLGMPMLINSMSNTEEKREKMSNATWNVFNGEISESKLLCQFGRPLLLLDIQSLSRNCGTWRTVDGMHYDGAVYEAAVHIILNALLIESHQKL</sequence>
<proteinExistence type="predicted"/>
<protein>
    <submittedName>
        <fullName evidence="1">Uncharacterized protein</fullName>
    </submittedName>
</protein>
<dbReference type="Proteomes" id="UP001415857">
    <property type="component" value="Unassembled WGS sequence"/>
</dbReference>
<evidence type="ECO:0000313" key="2">
    <source>
        <dbReference type="Proteomes" id="UP001415857"/>
    </source>
</evidence>
<comment type="caution">
    <text evidence="1">The sequence shown here is derived from an EMBL/GenBank/DDBJ whole genome shotgun (WGS) entry which is preliminary data.</text>
</comment>
<gene>
    <name evidence="1" type="ORF">L1049_023380</name>
</gene>
<dbReference type="EMBL" id="JBBPBK010000005">
    <property type="protein sequence ID" value="KAK9284211.1"/>
    <property type="molecule type" value="Genomic_DNA"/>
</dbReference>